<feature type="transmembrane region" description="Helical" evidence="8">
    <location>
        <begin position="21"/>
        <end position="40"/>
    </location>
</feature>
<feature type="transmembrane region" description="Helical" evidence="8">
    <location>
        <begin position="158"/>
        <end position="180"/>
    </location>
</feature>
<dbReference type="InterPro" id="IPR047817">
    <property type="entry name" value="ABC2_TM_bact-type"/>
</dbReference>
<gene>
    <name evidence="10" type="ORF">PIOMA14_I_1037</name>
</gene>
<evidence type="ECO:0000256" key="5">
    <source>
        <dbReference type="ARBA" id="ARBA00022692"/>
    </source>
</evidence>
<dbReference type="Proteomes" id="UP000217431">
    <property type="component" value="Chromosome I"/>
</dbReference>
<dbReference type="AlphaFoldDB" id="A0A0S3UJ62"/>
<evidence type="ECO:0000256" key="3">
    <source>
        <dbReference type="ARBA" id="ARBA00022448"/>
    </source>
</evidence>
<dbReference type="InterPro" id="IPR013525">
    <property type="entry name" value="ABC2_TM"/>
</dbReference>
<feature type="transmembrane region" description="Helical" evidence="8">
    <location>
        <begin position="206"/>
        <end position="230"/>
    </location>
</feature>
<accession>A0A0S3UJ62</accession>
<dbReference type="EMBL" id="AP014597">
    <property type="protein sequence ID" value="BAU17545.1"/>
    <property type="molecule type" value="Genomic_DNA"/>
</dbReference>
<evidence type="ECO:0000256" key="8">
    <source>
        <dbReference type="RuleBase" id="RU361157"/>
    </source>
</evidence>
<evidence type="ECO:0000256" key="2">
    <source>
        <dbReference type="ARBA" id="ARBA00007783"/>
    </source>
</evidence>
<keyword evidence="4 8" id="KW-1003">Cell membrane</keyword>
<proteinExistence type="inferred from homology"/>
<name>A0A0S3UJ62_PREIN</name>
<evidence type="ECO:0000256" key="6">
    <source>
        <dbReference type="ARBA" id="ARBA00022989"/>
    </source>
</evidence>
<evidence type="ECO:0000256" key="7">
    <source>
        <dbReference type="ARBA" id="ARBA00023136"/>
    </source>
</evidence>
<dbReference type="PANTHER" id="PTHR30294:SF29">
    <property type="entry name" value="MULTIDRUG ABC TRANSPORTER PERMEASE YBHS-RELATED"/>
    <property type="match status" value="1"/>
</dbReference>
<feature type="transmembrane region" description="Helical" evidence="8">
    <location>
        <begin position="265"/>
        <end position="289"/>
    </location>
</feature>
<feature type="transmembrane region" description="Helical" evidence="8">
    <location>
        <begin position="236"/>
        <end position="258"/>
    </location>
</feature>
<evidence type="ECO:0000256" key="4">
    <source>
        <dbReference type="ARBA" id="ARBA00022475"/>
    </source>
</evidence>
<dbReference type="PANTHER" id="PTHR30294">
    <property type="entry name" value="MEMBRANE COMPONENT OF ABC TRANSPORTER YHHJ-RELATED"/>
    <property type="match status" value="1"/>
</dbReference>
<keyword evidence="3 8" id="KW-0813">Transport</keyword>
<dbReference type="Pfam" id="PF12698">
    <property type="entry name" value="ABC2_membrane_3"/>
    <property type="match status" value="1"/>
</dbReference>
<protein>
    <recommendedName>
        <fullName evidence="8">Transport permease protein</fullName>
    </recommendedName>
</protein>
<sequence>MKQFISFVVKETKHIVRDKRTMLMLFGMPIVLMLLFGFAITTDVKNVRTVVVMSNANHATQQAADRLAASEYFTITKVVDTPVEAEQTIRNQKADVAVVFAKDFASRKSGFQLIVDGTDPNMAQLWATYANAVITNAESSMINSKLLYNPQMKSAYNFVPAIIGTLLMLICAIMTSISIVREKEKGTMEVLLVSPTRPLMIIAAKVVPYLVFAFVILIVILLMAIFVLDVPLQGSLFWIFLISTIYILLALSLGLLVSNVAKTQLVALLLSAMVLLMPIIMLSGMIFPIESMPRILQYVSAIVSTRYYTSAMRKLMIMGVGIEQVYRETTILIGMLVVLLSLSLAKFNKRLE</sequence>
<evidence type="ECO:0000313" key="10">
    <source>
        <dbReference type="EMBL" id="BAU17545.1"/>
    </source>
</evidence>
<feature type="transmembrane region" description="Helical" evidence="8">
    <location>
        <begin position="325"/>
        <end position="345"/>
    </location>
</feature>
<keyword evidence="5 8" id="KW-0812">Transmembrane</keyword>
<dbReference type="RefSeq" id="WP_096405428.1">
    <property type="nucleotide sequence ID" value="NZ_AP014597.1"/>
</dbReference>
<dbReference type="GO" id="GO:0043190">
    <property type="term" value="C:ATP-binding cassette (ABC) transporter complex"/>
    <property type="evidence" value="ECO:0007669"/>
    <property type="project" value="InterPro"/>
</dbReference>
<dbReference type="InterPro" id="IPR000412">
    <property type="entry name" value="ABC_2_transport"/>
</dbReference>
<dbReference type="InterPro" id="IPR051449">
    <property type="entry name" value="ABC-2_transporter_component"/>
</dbReference>
<reference evidence="10 11" key="1">
    <citation type="journal article" date="2016" name="DNA Res.">
        <title>The complete genome sequencing of Prevotella intermedia strain OMA14 and a subsequent fine-scale, intra-species genomic comparison reveal an unusual amplification of conjugative and mobile transposons and identify a novel Prevotella-lineage-specific repeat.</title>
        <authorList>
            <person name="Naito M."/>
            <person name="Ogura Y."/>
            <person name="Itoh T."/>
            <person name="Shoji M."/>
            <person name="Okamoto M."/>
            <person name="Hayashi T."/>
            <person name="Nakayama K."/>
        </authorList>
    </citation>
    <scope>NUCLEOTIDE SEQUENCE [LARGE SCALE GENOMIC DNA]</scope>
    <source>
        <strain evidence="10 11">OMA14</strain>
    </source>
</reference>
<organism evidence="10 11">
    <name type="scientific">Prevotella intermedia</name>
    <dbReference type="NCBI Taxonomy" id="28131"/>
    <lineage>
        <taxon>Bacteria</taxon>
        <taxon>Pseudomonadati</taxon>
        <taxon>Bacteroidota</taxon>
        <taxon>Bacteroidia</taxon>
        <taxon>Bacteroidales</taxon>
        <taxon>Prevotellaceae</taxon>
        <taxon>Prevotella</taxon>
    </lineage>
</organism>
<comment type="similarity">
    <text evidence="2 8">Belongs to the ABC-2 integral membrane protein family.</text>
</comment>
<dbReference type="PROSITE" id="PS51012">
    <property type="entry name" value="ABC_TM2"/>
    <property type="match status" value="1"/>
</dbReference>
<dbReference type="GO" id="GO:0140359">
    <property type="term" value="F:ABC-type transporter activity"/>
    <property type="evidence" value="ECO:0007669"/>
    <property type="project" value="InterPro"/>
</dbReference>
<keyword evidence="6 8" id="KW-1133">Transmembrane helix</keyword>
<feature type="domain" description="ABC transmembrane type-2" evidence="9">
    <location>
        <begin position="123"/>
        <end position="350"/>
    </location>
</feature>
<evidence type="ECO:0000256" key="1">
    <source>
        <dbReference type="ARBA" id="ARBA00004651"/>
    </source>
</evidence>
<dbReference type="STRING" id="28131.BWX40_03735"/>
<dbReference type="PRINTS" id="PR00164">
    <property type="entry name" value="ABC2TRNSPORT"/>
</dbReference>
<comment type="subcellular location">
    <subcellularLocation>
        <location evidence="1 8">Cell membrane</location>
        <topology evidence="1 8">Multi-pass membrane protein</topology>
    </subcellularLocation>
</comment>
<evidence type="ECO:0000313" key="11">
    <source>
        <dbReference type="Proteomes" id="UP000217431"/>
    </source>
</evidence>
<evidence type="ECO:0000259" key="9">
    <source>
        <dbReference type="PROSITE" id="PS51012"/>
    </source>
</evidence>
<keyword evidence="7 8" id="KW-0472">Membrane</keyword>